<dbReference type="PANTHER" id="PTHR19134:SF531">
    <property type="entry name" value="TYROSINE-PROTEIN PHOSPHATASE LAR"/>
    <property type="match status" value="1"/>
</dbReference>
<feature type="region of interest" description="Disordered" evidence="1">
    <location>
        <begin position="72"/>
        <end position="93"/>
    </location>
</feature>
<evidence type="ECO:0000259" key="2">
    <source>
        <dbReference type="PROSITE" id="PS50055"/>
    </source>
</evidence>
<dbReference type="SUPFAM" id="SSF52799">
    <property type="entry name" value="(Phosphotyrosine protein) phosphatases II"/>
    <property type="match status" value="1"/>
</dbReference>
<evidence type="ECO:0000313" key="4">
    <source>
        <dbReference type="Proteomes" id="UP000784294"/>
    </source>
</evidence>
<gene>
    <name evidence="3" type="ORF">PXEA_LOCUS35357</name>
</gene>
<evidence type="ECO:0000256" key="1">
    <source>
        <dbReference type="SAM" id="MobiDB-lite"/>
    </source>
</evidence>
<sequence length="222" mass="24521">MIWEQGTAIIVAMTRLEERLRVKCDQYWPGPHYEASTISRQATESRSAARLASAGRRDGHLSDLTSMDDAYLEGSDEPEARQASPDDSLVFANPRLSPMNAADLTLQTCSPLDGVRLGFDEDAESSSPLTERDDRLRSCQPHQGHSLAMEPEITRPPGPPAGRFICTPSFSGANNLKTIAAATYGQIRVALLEVIELAYYTIRTFRLQHAEYVDIIVGAFYC</sequence>
<accession>A0A3S5BVF1</accession>
<dbReference type="Gene3D" id="3.90.190.10">
    <property type="entry name" value="Protein tyrosine phosphatase superfamily"/>
    <property type="match status" value="1"/>
</dbReference>
<dbReference type="PROSITE" id="PS50055">
    <property type="entry name" value="TYR_PHOSPHATASE_PTP"/>
    <property type="match status" value="1"/>
</dbReference>
<evidence type="ECO:0000313" key="3">
    <source>
        <dbReference type="EMBL" id="VEL41917.1"/>
    </source>
</evidence>
<proteinExistence type="predicted"/>
<dbReference type="InterPro" id="IPR029021">
    <property type="entry name" value="Prot-tyrosine_phosphatase-like"/>
</dbReference>
<keyword evidence="4" id="KW-1185">Reference proteome</keyword>
<protein>
    <recommendedName>
        <fullName evidence="2">Tyrosine-protein phosphatase domain-containing protein</fullName>
    </recommendedName>
</protein>
<dbReference type="Pfam" id="PF00102">
    <property type="entry name" value="Y_phosphatase"/>
    <property type="match status" value="1"/>
</dbReference>
<reference evidence="3" key="1">
    <citation type="submission" date="2018-11" db="EMBL/GenBank/DDBJ databases">
        <authorList>
            <consortium name="Pathogen Informatics"/>
        </authorList>
    </citation>
    <scope>NUCLEOTIDE SEQUENCE</scope>
</reference>
<dbReference type="EMBL" id="CAAALY010271657">
    <property type="protein sequence ID" value="VEL41917.1"/>
    <property type="molecule type" value="Genomic_DNA"/>
</dbReference>
<feature type="domain" description="Tyrosine-protein phosphatase" evidence="2">
    <location>
        <begin position="1"/>
        <end position="29"/>
    </location>
</feature>
<dbReference type="AlphaFoldDB" id="A0A3S5BVF1"/>
<comment type="caution">
    <text evidence="3">The sequence shown here is derived from an EMBL/GenBank/DDBJ whole genome shotgun (WGS) entry which is preliminary data.</text>
</comment>
<dbReference type="InterPro" id="IPR000242">
    <property type="entry name" value="PTP_cat"/>
</dbReference>
<dbReference type="InterPro" id="IPR050348">
    <property type="entry name" value="Protein-Tyr_Phosphatase"/>
</dbReference>
<dbReference type="PANTHER" id="PTHR19134">
    <property type="entry name" value="RECEPTOR-TYPE TYROSINE-PROTEIN PHOSPHATASE"/>
    <property type="match status" value="1"/>
</dbReference>
<name>A0A3S5BVF1_9PLAT</name>
<dbReference type="Proteomes" id="UP000784294">
    <property type="component" value="Unassembled WGS sequence"/>
</dbReference>
<dbReference type="GO" id="GO:0004725">
    <property type="term" value="F:protein tyrosine phosphatase activity"/>
    <property type="evidence" value="ECO:0007669"/>
    <property type="project" value="InterPro"/>
</dbReference>
<organism evidence="3 4">
    <name type="scientific">Protopolystoma xenopodis</name>
    <dbReference type="NCBI Taxonomy" id="117903"/>
    <lineage>
        <taxon>Eukaryota</taxon>
        <taxon>Metazoa</taxon>
        <taxon>Spiralia</taxon>
        <taxon>Lophotrochozoa</taxon>
        <taxon>Platyhelminthes</taxon>
        <taxon>Monogenea</taxon>
        <taxon>Polyopisthocotylea</taxon>
        <taxon>Polystomatidea</taxon>
        <taxon>Polystomatidae</taxon>
        <taxon>Protopolystoma</taxon>
    </lineage>
</organism>